<comment type="caution">
    <text evidence="4">The sequence shown here is derived from an EMBL/GenBank/DDBJ whole genome shotgun (WGS) entry which is preliminary data.</text>
</comment>
<name>A0ABS6B503_9NOCA</name>
<dbReference type="EMBL" id="JAHKNI010000007">
    <property type="protein sequence ID" value="MBU3064289.1"/>
    <property type="molecule type" value="Genomic_DNA"/>
</dbReference>
<dbReference type="PANTHER" id="PTHR45953">
    <property type="entry name" value="IDURONATE 2-SULFATASE"/>
    <property type="match status" value="1"/>
</dbReference>
<dbReference type="Proteomes" id="UP000733379">
    <property type="component" value="Unassembled WGS sequence"/>
</dbReference>
<reference evidence="4 5" key="1">
    <citation type="submission" date="2021-06" db="EMBL/GenBank/DDBJ databases">
        <title>Actinomycetes sequencing.</title>
        <authorList>
            <person name="Shan Q."/>
        </authorList>
    </citation>
    <scope>NUCLEOTIDE SEQUENCE [LARGE SCALE GENOMIC DNA]</scope>
    <source>
        <strain evidence="4 5">NEAU-G5</strain>
    </source>
</reference>
<dbReference type="CDD" id="cd16148">
    <property type="entry name" value="sulfatase_like"/>
    <property type="match status" value="1"/>
</dbReference>
<sequence>MKAIMVMFDSLNRRMLPPYGCDWTHAPNFARLAERTVTFDNAYAGSMPCMPARREIHTGRYNFLHRSWGPLEPFDDSMPELLKQHGIHTHLASDHPHYWEDGGATYHGRYTTWEFFRGQEADPWKGQIAPPEMPADDLKRMRTPQYTQDWVNRQHMPTEAEHSQTLTFDAGLEFIRTNAASDRWFVQIETFDPHEPFFSHKNYKDLYPHDYDGPHFDWPDYKRVTETADQVEHARLEYAALLSMCDHSLGRVLDMMDELNLWDDTMLIVNTDHGFLLGERGWWGKAVQPWYNELVHLPLFAWDPRAGVAGERRGSLVQTIDLAPTLLDYFGVGIPADVQGAPLPIAADSGARTAGLFGMFGGHVNVTDGRYVYMRACATAANEPLLEHTLMPTHMRGRFTPQELHGMELTDPFEFTKGVRPLRISGRSLINPFMHGTLLFDLLADPGQLEPFVDDEIESRMADLMVELMRANDAPPSQFERLGLPVEGPVGAEHLLVRAQREQALIAAEPLPGRDEFPQGRLSLESPLHTLIADPAALEALRRHVPAIVDSEFLQMLGPLALYDFASVAAGIVSVAGLQALAKELAML</sequence>
<dbReference type="SUPFAM" id="SSF53649">
    <property type="entry name" value="Alkaline phosphatase-like"/>
    <property type="match status" value="1"/>
</dbReference>
<evidence type="ECO:0000259" key="3">
    <source>
        <dbReference type="Pfam" id="PF00884"/>
    </source>
</evidence>
<accession>A0ABS6B503</accession>
<keyword evidence="5" id="KW-1185">Reference proteome</keyword>
<proteinExistence type="predicted"/>
<dbReference type="InterPro" id="IPR017850">
    <property type="entry name" value="Alkaline_phosphatase_core_sf"/>
</dbReference>
<gene>
    <name evidence="4" type="ORF">KO481_22495</name>
</gene>
<dbReference type="InterPro" id="IPR000917">
    <property type="entry name" value="Sulfatase_N"/>
</dbReference>
<feature type="domain" description="Sulfatase N-terminal" evidence="3">
    <location>
        <begin position="4"/>
        <end position="332"/>
    </location>
</feature>
<dbReference type="RefSeq" id="WP_215919374.1">
    <property type="nucleotide sequence ID" value="NZ_JAHKNI010000007.1"/>
</dbReference>
<evidence type="ECO:0000256" key="1">
    <source>
        <dbReference type="ARBA" id="ARBA00022723"/>
    </source>
</evidence>
<keyword evidence="2" id="KW-0378">Hydrolase</keyword>
<keyword evidence="1" id="KW-0479">Metal-binding</keyword>
<dbReference type="Pfam" id="PF00884">
    <property type="entry name" value="Sulfatase"/>
    <property type="match status" value="1"/>
</dbReference>
<evidence type="ECO:0000313" key="4">
    <source>
        <dbReference type="EMBL" id="MBU3064289.1"/>
    </source>
</evidence>
<evidence type="ECO:0000313" key="5">
    <source>
        <dbReference type="Proteomes" id="UP000733379"/>
    </source>
</evidence>
<protein>
    <submittedName>
        <fullName evidence="4">Sulfatase</fullName>
    </submittedName>
</protein>
<organism evidence="4 5">
    <name type="scientific">Nocardia albiluteola</name>
    <dbReference type="NCBI Taxonomy" id="2842303"/>
    <lineage>
        <taxon>Bacteria</taxon>
        <taxon>Bacillati</taxon>
        <taxon>Actinomycetota</taxon>
        <taxon>Actinomycetes</taxon>
        <taxon>Mycobacteriales</taxon>
        <taxon>Nocardiaceae</taxon>
        <taxon>Nocardia</taxon>
    </lineage>
</organism>
<dbReference type="Gene3D" id="3.40.720.10">
    <property type="entry name" value="Alkaline Phosphatase, subunit A"/>
    <property type="match status" value="1"/>
</dbReference>
<dbReference type="PANTHER" id="PTHR45953:SF1">
    <property type="entry name" value="IDURONATE 2-SULFATASE"/>
    <property type="match status" value="1"/>
</dbReference>
<evidence type="ECO:0000256" key="2">
    <source>
        <dbReference type="ARBA" id="ARBA00022801"/>
    </source>
</evidence>